<keyword evidence="4 6" id="KW-1133">Transmembrane helix</keyword>
<keyword evidence="3 6" id="KW-0812">Transmembrane</keyword>
<comment type="subcellular location">
    <subcellularLocation>
        <location evidence="1">Cell membrane</location>
        <topology evidence="1">Multi-pass membrane protein</topology>
    </subcellularLocation>
</comment>
<dbReference type="Pfam" id="PF13440">
    <property type="entry name" value="Polysacc_synt_3"/>
    <property type="match status" value="1"/>
</dbReference>
<feature type="transmembrane region" description="Helical" evidence="6">
    <location>
        <begin position="49"/>
        <end position="75"/>
    </location>
</feature>
<feature type="transmembrane region" description="Helical" evidence="6">
    <location>
        <begin position="81"/>
        <end position="106"/>
    </location>
</feature>
<dbReference type="PANTHER" id="PTHR30250">
    <property type="entry name" value="PST FAMILY PREDICTED COLANIC ACID TRANSPORTER"/>
    <property type="match status" value="1"/>
</dbReference>
<keyword evidence="2" id="KW-1003">Cell membrane</keyword>
<dbReference type="EMBL" id="BJZP01000025">
    <property type="protein sequence ID" value="GEO86881.1"/>
    <property type="molecule type" value="Genomic_DNA"/>
</dbReference>
<feature type="transmembrane region" description="Helical" evidence="6">
    <location>
        <begin position="118"/>
        <end position="140"/>
    </location>
</feature>
<dbReference type="InterPro" id="IPR050833">
    <property type="entry name" value="Poly_Biosynth_Transport"/>
</dbReference>
<name>A0A512HN60_9HYPH</name>
<evidence type="ECO:0000256" key="4">
    <source>
        <dbReference type="ARBA" id="ARBA00022989"/>
    </source>
</evidence>
<keyword evidence="8" id="KW-1185">Reference proteome</keyword>
<evidence type="ECO:0000256" key="1">
    <source>
        <dbReference type="ARBA" id="ARBA00004651"/>
    </source>
</evidence>
<feature type="transmembrane region" description="Helical" evidence="6">
    <location>
        <begin position="419"/>
        <end position="440"/>
    </location>
</feature>
<feature type="transmembrane region" description="Helical" evidence="6">
    <location>
        <begin position="354"/>
        <end position="374"/>
    </location>
</feature>
<feature type="transmembrane region" description="Helical" evidence="6">
    <location>
        <begin position="293"/>
        <end position="317"/>
    </location>
</feature>
<gene>
    <name evidence="7" type="primary">exoT</name>
    <name evidence="7" type="ORF">RNA01_38130</name>
</gene>
<organism evidence="7 8">
    <name type="scientific">Ciceribacter naphthalenivorans</name>
    <dbReference type="NCBI Taxonomy" id="1118451"/>
    <lineage>
        <taxon>Bacteria</taxon>
        <taxon>Pseudomonadati</taxon>
        <taxon>Pseudomonadota</taxon>
        <taxon>Alphaproteobacteria</taxon>
        <taxon>Hyphomicrobiales</taxon>
        <taxon>Rhizobiaceae</taxon>
        <taxon>Ciceribacter</taxon>
    </lineage>
</organism>
<feature type="transmembrane region" description="Helical" evidence="6">
    <location>
        <begin position="184"/>
        <end position="207"/>
    </location>
</feature>
<reference evidence="7 8" key="1">
    <citation type="submission" date="2019-07" db="EMBL/GenBank/DDBJ databases">
        <title>Whole genome shotgun sequence of Rhizobium naphthalenivorans NBRC 107585.</title>
        <authorList>
            <person name="Hosoyama A."/>
            <person name="Uohara A."/>
            <person name="Ohji S."/>
            <person name="Ichikawa N."/>
        </authorList>
    </citation>
    <scope>NUCLEOTIDE SEQUENCE [LARGE SCALE GENOMIC DNA]</scope>
    <source>
        <strain evidence="7 8">NBRC 107585</strain>
    </source>
</reference>
<evidence type="ECO:0000256" key="2">
    <source>
        <dbReference type="ARBA" id="ARBA00022475"/>
    </source>
</evidence>
<dbReference type="GO" id="GO:0005886">
    <property type="term" value="C:plasma membrane"/>
    <property type="evidence" value="ECO:0007669"/>
    <property type="project" value="UniProtKB-SubCell"/>
</dbReference>
<feature type="transmembrane region" description="Helical" evidence="6">
    <location>
        <begin position="260"/>
        <end position="281"/>
    </location>
</feature>
<evidence type="ECO:0000256" key="3">
    <source>
        <dbReference type="ARBA" id="ARBA00022692"/>
    </source>
</evidence>
<comment type="caution">
    <text evidence="7">The sequence shown here is derived from an EMBL/GenBank/DDBJ whole genome shotgun (WGS) entry which is preliminary data.</text>
</comment>
<dbReference type="PANTHER" id="PTHR30250:SF31">
    <property type="entry name" value="INNER MEMBRANE PROTEIN YGHQ"/>
    <property type="match status" value="1"/>
</dbReference>
<proteinExistence type="predicted"/>
<keyword evidence="5 6" id="KW-0472">Membrane</keyword>
<protein>
    <submittedName>
        <fullName evidence="7">Lipopolysaccharide biosynthesis protein</fullName>
    </submittedName>
</protein>
<evidence type="ECO:0000256" key="6">
    <source>
        <dbReference type="SAM" id="Phobius"/>
    </source>
</evidence>
<dbReference type="Proteomes" id="UP000321717">
    <property type="component" value="Unassembled WGS sequence"/>
</dbReference>
<sequence>MAARVLTSAEFGLFAYSAAFAVLLVIFAEGGWGEFVMKTHNDAERLDQIATVSILSGMLSMTVGLCGATIIGLYFGQIWEAVLVALFSVWLLPASLVVVYEGIMVAAGRLRAHATVRILADACGLAVTVAGLLAGWSVLALVAGRLAMQLTMLTACMTMVRWLPKPRLTRALLWELLDFSRHIVSNRLIVFVRSYSGTLIVGSFLGLADAGYYRAAERIVAAFSEMIGEPLRLLAWVILRRVSNLPPGDRDVSREIGTAATGFMVSAMAVSLPVYIGLALMSGSVVHIVLGEAWAPAAILITLLSVKQILLIPGYLTEPLLSLAGTIRKMPAAVLLNSLVSLAFVLALTPFGMLAAAAGQCAAAMFSFIISMRLQSRYGAVDWSGVLRRCLHPVLGVSAMVTTVALIGQVAESSAASGLAVNMLQAIAGGAVYVVTLAALQKINGGSPPIFAFAQRTGST</sequence>
<evidence type="ECO:0000256" key="5">
    <source>
        <dbReference type="ARBA" id="ARBA00023136"/>
    </source>
</evidence>
<dbReference type="AlphaFoldDB" id="A0A512HN60"/>
<evidence type="ECO:0000313" key="7">
    <source>
        <dbReference type="EMBL" id="GEO86881.1"/>
    </source>
</evidence>
<accession>A0A512HN60</accession>
<evidence type="ECO:0000313" key="8">
    <source>
        <dbReference type="Proteomes" id="UP000321717"/>
    </source>
</evidence>
<feature type="transmembrane region" description="Helical" evidence="6">
    <location>
        <begin position="13"/>
        <end position="37"/>
    </location>
</feature>
<feature type="transmembrane region" description="Helical" evidence="6">
    <location>
        <begin position="386"/>
        <end position="407"/>
    </location>
</feature>